<feature type="domain" description="tRNA synthetases class I catalytic" evidence="11">
    <location>
        <begin position="17"/>
        <end position="358"/>
    </location>
</feature>
<proteinExistence type="inferred from homology"/>
<dbReference type="SUPFAM" id="SSF52374">
    <property type="entry name" value="Nucleotidylyl transferase"/>
    <property type="match status" value="1"/>
</dbReference>
<comment type="caution">
    <text evidence="13">The sequence shown here is derived from an EMBL/GenBank/DDBJ whole genome shotgun (WGS) entry which is preliminary data.</text>
</comment>
<keyword evidence="8 10" id="KW-0648">Protein biosynthesis</keyword>
<feature type="binding site" evidence="10">
    <location>
        <position position="282"/>
    </location>
    <ligand>
        <name>Zn(2+)</name>
        <dbReference type="ChEBI" id="CHEBI:29105"/>
    </ligand>
</feature>
<gene>
    <name evidence="10" type="primary">cysS</name>
    <name evidence="13" type="ORF">HB375_10135</name>
</gene>
<accession>A0ABX0VDD8</accession>
<evidence type="ECO:0000256" key="5">
    <source>
        <dbReference type="ARBA" id="ARBA00022741"/>
    </source>
</evidence>
<keyword evidence="6 10" id="KW-0862">Zinc</keyword>
<dbReference type="InterPro" id="IPR009080">
    <property type="entry name" value="tRNAsynth_Ia_anticodon-bd"/>
</dbReference>
<dbReference type="PRINTS" id="PR00983">
    <property type="entry name" value="TRNASYNTHCYS"/>
</dbReference>
<comment type="subunit">
    <text evidence="2 10">Monomer.</text>
</comment>
<keyword evidence="10" id="KW-0963">Cytoplasm</keyword>
<comment type="catalytic activity">
    <reaction evidence="10">
        <text>tRNA(Cys) + L-cysteine + ATP = L-cysteinyl-tRNA(Cys) + AMP + diphosphate</text>
        <dbReference type="Rhea" id="RHEA:17773"/>
        <dbReference type="Rhea" id="RHEA-COMP:9661"/>
        <dbReference type="Rhea" id="RHEA-COMP:9679"/>
        <dbReference type="ChEBI" id="CHEBI:30616"/>
        <dbReference type="ChEBI" id="CHEBI:33019"/>
        <dbReference type="ChEBI" id="CHEBI:35235"/>
        <dbReference type="ChEBI" id="CHEBI:78442"/>
        <dbReference type="ChEBI" id="CHEBI:78517"/>
        <dbReference type="ChEBI" id="CHEBI:456215"/>
        <dbReference type="EC" id="6.1.1.16"/>
    </reaction>
</comment>
<dbReference type="Proteomes" id="UP000707352">
    <property type="component" value="Unassembled WGS sequence"/>
</dbReference>
<dbReference type="InterPro" id="IPR032678">
    <property type="entry name" value="tRNA-synt_1_cat_dom"/>
</dbReference>
<dbReference type="EC" id="6.1.1.16" evidence="10"/>
<evidence type="ECO:0000256" key="9">
    <source>
        <dbReference type="ARBA" id="ARBA00023146"/>
    </source>
</evidence>
<evidence type="ECO:0000259" key="11">
    <source>
        <dbReference type="Pfam" id="PF01406"/>
    </source>
</evidence>
<evidence type="ECO:0000256" key="4">
    <source>
        <dbReference type="ARBA" id="ARBA00022723"/>
    </source>
</evidence>
<dbReference type="GO" id="GO:0004817">
    <property type="term" value="F:cysteine-tRNA ligase activity"/>
    <property type="evidence" value="ECO:0007669"/>
    <property type="project" value="UniProtKB-EC"/>
</dbReference>
<evidence type="ECO:0000256" key="6">
    <source>
        <dbReference type="ARBA" id="ARBA00022833"/>
    </source>
</evidence>
<keyword evidence="5 10" id="KW-0547">Nucleotide-binding</keyword>
<dbReference type="CDD" id="cd00672">
    <property type="entry name" value="CysRS_core"/>
    <property type="match status" value="1"/>
</dbReference>
<keyword evidence="3 10" id="KW-0436">Ligase</keyword>
<dbReference type="EMBL" id="JAATJS010000003">
    <property type="protein sequence ID" value="NIX76970.1"/>
    <property type="molecule type" value="Genomic_DNA"/>
</dbReference>
<evidence type="ECO:0000259" key="12">
    <source>
        <dbReference type="Pfam" id="PF23493"/>
    </source>
</evidence>
<dbReference type="HAMAP" id="MF_00041">
    <property type="entry name" value="Cys_tRNA_synth"/>
    <property type="match status" value="1"/>
</dbReference>
<comment type="cofactor">
    <cofactor evidence="10">
        <name>Zn(2+)</name>
        <dbReference type="ChEBI" id="CHEBI:29105"/>
    </cofactor>
    <text evidence="10">Binds 1 zinc ion per subunit.</text>
</comment>
<keyword evidence="4 10" id="KW-0479">Metal-binding</keyword>
<evidence type="ECO:0000256" key="1">
    <source>
        <dbReference type="ARBA" id="ARBA00005594"/>
    </source>
</evidence>
<evidence type="ECO:0000256" key="3">
    <source>
        <dbReference type="ARBA" id="ARBA00022598"/>
    </source>
</evidence>
<comment type="similarity">
    <text evidence="1 10">Belongs to the class-I aminoacyl-tRNA synthetase family.</text>
</comment>
<reference evidence="13 14" key="1">
    <citation type="submission" date="2020-03" db="EMBL/GenBank/DDBJ databases">
        <title>The genome sequence of Microvirga sp. c23x22.</title>
        <authorList>
            <person name="Zhang X."/>
        </authorList>
    </citation>
    <scope>NUCLEOTIDE SEQUENCE [LARGE SCALE GENOMIC DNA]</scope>
    <source>
        <strain evidence="14">c23x22</strain>
    </source>
</reference>
<dbReference type="Gene3D" id="3.40.50.620">
    <property type="entry name" value="HUPs"/>
    <property type="match status" value="1"/>
</dbReference>
<evidence type="ECO:0000256" key="7">
    <source>
        <dbReference type="ARBA" id="ARBA00022840"/>
    </source>
</evidence>
<dbReference type="InterPro" id="IPR014729">
    <property type="entry name" value="Rossmann-like_a/b/a_fold"/>
</dbReference>
<keyword evidence="7 10" id="KW-0067">ATP-binding</keyword>
<keyword evidence="14" id="KW-1185">Reference proteome</keyword>
<feature type="binding site" evidence="10">
    <location>
        <position position="278"/>
    </location>
    <ligand>
        <name>Zn(2+)</name>
        <dbReference type="ChEBI" id="CHEBI:29105"/>
    </ligand>
</feature>
<dbReference type="NCBIfam" id="TIGR00435">
    <property type="entry name" value="cysS"/>
    <property type="match status" value="1"/>
</dbReference>
<evidence type="ECO:0000256" key="2">
    <source>
        <dbReference type="ARBA" id="ARBA00011245"/>
    </source>
</evidence>
<feature type="binding site" evidence="10">
    <location>
        <position position="314"/>
    </location>
    <ligand>
        <name>ATP</name>
        <dbReference type="ChEBI" id="CHEBI:30616"/>
    </ligand>
</feature>
<protein>
    <recommendedName>
        <fullName evidence="10">Cysteine--tRNA ligase</fullName>
        <ecNumber evidence="10">6.1.1.16</ecNumber>
    </recommendedName>
    <alternativeName>
        <fullName evidence="10">Cysteinyl-tRNA synthetase</fullName>
        <shortName evidence="10">CysRS</shortName>
    </alternativeName>
</protein>
<feature type="short sequence motif" description="'HIGH' region" evidence="10">
    <location>
        <begin position="32"/>
        <end position="42"/>
    </location>
</feature>
<dbReference type="PANTHER" id="PTHR10890:SF3">
    <property type="entry name" value="CYSTEINE--TRNA LIGASE, CYTOPLASMIC"/>
    <property type="match status" value="1"/>
</dbReference>
<evidence type="ECO:0000313" key="14">
    <source>
        <dbReference type="Proteomes" id="UP000707352"/>
    </source>
</evidence>
<feature type="binding site" evidence="10">
    <location>
        <position position="30"/>
    </location>
    <ligand>
        <name>Zn(2+)</name>
        <dbReference type="ChEBI" id="CHEBI:29105"/>
    </ligand>
</feature>
<evidence type="ECO:0000256" key="8">
    <source>
        <dbReference type="ARBA" id="ARBA00022917"/>
    </source>
</evidence>
<evidence type="ECO:0000256" key="10">
    <source>
        <dbReference type="HAMAP-Rule" id="MF_00041"/>
    </source>
</evidence>
<evidence type="ECO:0000313" key="13">
    <source>
        <dbReference type="EMBL" id="NIX76970.1"/>
    </source>
</evidence>
<keyword evidence="9 10" id="KW-0030">Aminoacyl-tRNA synthetase</keyword>
<comment type="subcellular location">
    <subcellularLocation>
        <location evidence="10">Cytoplasm</location>
    </subcellularLocation>
</comment>
<dbReference type="Gene3D" id="1.20.120.1910">
    <property type="entry name" value="Cysteine-tRNA ligase, C-terminal anti-codon recognition domain"/>
    <property type="match status" value="1"/>
</dbReference>
<name>A0ABX0VDD8_9HYPH</name>
<organism evidence="13 14">
    <name type="scientific">Microvirga terricola</name>
    <dbReference type="NCBI Taxonomy" id="2719797"/>
    <lineage>
        <taxon>Bacteria</taxon>
        <taxon>Pseudomonadati</taxon>
        <taxon>Pseudomonadota</taxon>
        <taxon>Alphaproteobacteria</taxon>
        <taxon>Hyphomicrobiales</taxon>
        <taxon>Methylobacteriaceae</taxon>
        <taxon>Microvirga</taxon>
    </lineage>
</organism>
<dbReference type="Pfam" id="PF01406">
    <property type="entry name" value="tRNA-synt_1e"/>
    <property type="match status" value="1"/>
</dbReference>
<dbReference type="InterPro" id="IPR024909">
    <property type="entry name" value="Cys-tRNA/MSH_ligase"/>
</dbReference>
<sequence>MTALKLYSTLTRSKDTFVPIDDRNVRLYVCGPTVYDYAHIGNARPIIVFDLLFRLLRHVYGAEAVTYVRNITDVEDKINARAARDYPDLPHNDAIRIVTQKTEKQFHDDIRALGVLMPEHVNEPGKPPRFVEPRATEHIDEMKMIIERLIARGAAYVAEDHVLFSVSGMSKLSNVPQYGAFSKRSLDELLSGARVDVAPYKRDPMDFVLWKPSGPKDPAWPSPAGIAKPGRPGWHIECSAMAWKHLVQAFETRLSCNDPAERETFDIHGGGIDLVFPHHENEIAQSCCAFGVPRMANVWMHNGFLQVESEKMSKSLGNFFTIHDLLKDWPGEVLRFNMLRTHYRQPIDWTVKGLEESQKTLDRWYGLAGDGSSVTLSGPVVEALADDLNTPKMLAELHALDHHGAHEELGANLRALGFLLEGSVAWEARKKASLSVDASVVEALIVARKEARASKNWAESDRIRDELAALSVVVKDNKDGTTTWEVAR</sequence>
<dbReference type="Pfam" id="PF23493">
    <property type="entry name" value="CysS_C"/>
    <property type="match status" value="1"/>
</dbReference>
<dbReference type="InterPro" id="IPR056411">
    <property type="entry name" value="CysS_C"/>
</dbReference>
<feature type="binding site" evidence="10">
    <location>
        <position position="238"/>
    </location>
    <ligand>
        <name>Zn(2+)</name>
        <dbReference type="ChEBI" id="CHEBI:29105"/>
    </ligand>
</feature>
<dbReference type="PANTHER" id="PTHR10890">
    <property type="entry name" value="CYSTEINYL-TRNA SYNTHETASE"/>
    <property type="match status" value="1"/>
</dbReference>
<feature type="domain" description="Cysteinyl-tRNA ligase anticodon binding" evidence="12">
    <location>
        <begin position="441"/>
        <end position="480"/>
    </location>
</feature>
<dbReference type="InterPro" id="IPR015803">
    <property type="entry name" value="Cys-tRNA-ligase"/>
</dbReference>
<feature type="short sequence motif" description="'KMSKS' region" evidence="10">
    <location>
        <begin position="311"/>
        <end position="315"/>
    </location>
</feature>
<dbReference type="RefSeq" id="WP_167672870.1">
    <property type="nucleotide sequence ID" value="NZ_JAATJS010000003.1"/>
</dbReference>
<dbReference type="SUPFAM" id="SSF47323">
    <property type="entry name" value="Anticodon-binding domain of a subclass of class I aminoacyl-tRNA synthetases"/>
    <property type="match status" value="1"/>
</dbReference>